<dbReference type="InterPro" id="IPR001537">
    <property type="entry name" value="SpoU_MeTrfase"/>
</dbReference>
<evidence type="ECO:0000313" key="7">
    <source>
        <dbReference type="EMBL" id="SFM34704.1"/>
    </source>
</evidence>
<keyword evidence="2 5" id="KW-0489">Methyltransferase</keyword>
<organism evidence="7 8">
    <name type="scientific">Marinobacter zhejiangensis</name>
    <dbReference type="NCBI Taxonomy" id="488535"/>
    <lineage>
        <taxon>Bacteria</taxon>
        <taxon>Pseudomonadati</taxon>
        <taxon>Pseudomonadota</taxon>
        <taxon>Gammaproteobacteria</taxon>
        <taxon>Pseudomonadales</taxon>
        <taxon>Marinobacteraceae</taxon>
        <taxon>Marinobacter</taxon>
    </lineage>
</organism>
<gene>
    <name evidence="5" type="primary">trmJ</name>
    <name evidence="7" type="ORF">SAMN04487963_2162</name>
</gene>
<dbReference type="InterPro" id="IPR029028">
    <property type="entry name" value="Alpha/beta_knot_MTases"/>
</dbReference>
<sequence>MRLVFVLVEPKVPENVGAAARALKTMGFADLWLVGNERHLEPQARWLAHGSEDILDGVRCFPDLASVRAHTELMIGTSAKPRHRQDEWLLPGDLKQTLAGKTSSTGTVALVFGREDRGLSNDELAQCDLLTGLPLKTTYPSLNLAQAVMVYAWELADMPRETATSPEADSGNWRSLQTRLTSLLPQLDTPLDGKLAQLLLQKLPRLPNRELGLLHTLAGNIEQVLERKKR</sequence>
<reference evidence="8" key="1">
    <citation type="submission" date="2016-10" db="EMBL/GenBank/DDBJ databases">
        <authorList>
            <person name="Varghese N."/>
            <person name="Submissions S."/>
        </authorList>
    </citation>
    <scope>NUCLEOTIDE SEQUENCE [LARGE SCALE GENOMIC DNA]</scope>
    <source>
        <strain evidence="8">CGMCC 1.7061</strain>
    </source>
</reference>
<name>A0A1I4Q3U5_9GAMM</name>
<dbReference type="PANTHER" id="PTHR42786">
    <property type="entry name" value="TRNA/RRNA METHYLTRANSFERASE"/>
    <property type="match status" value="1"/>
</dbReference>
<feature type="domain" description="tRNA/rRNA methyltransferase SpoU type" evidence="6">
    <location>
        <begin position="3"/>
        <end position="152"/>
    </location>
</feature>
<dbReference type="PIRSF" id="PIRSF004808">
    <property type="entry name" value="LasT"/>
    <property type="match status" value="1"/>
</dbReference>
<comment type="catalytic activity">
    <reaction evidence="5">
        <text>cytidine(32) in tRNA + S-adenosyl-L-methionine = 2'-O-methylcytidine(32) in tRNA + S-adenosyl-L-homocysteine + H(+)</text>
        <dbReference type="Rhea" id="RHEA:42932"/>
        <dbReference type="Rhea" id="RHEA-COMP:10288"/>
        <dbReference type="Rhea" id="RHEA-COMP:10289"/>
        <dbReference type="ChEBI" id="CHEBI:15378"/>
        <dbReference type="ChEBI" id="CHEBI:57856"/>
        <dbReference type="ChEBI" id="CHEBI:59789"/>
        <dbReference type="ChEBI" id="CHEBI:74495"/>
        <dbReference type="ChEBI" id="CHEBI:82748"/>
        <dbReference type="EC" id="2.1.1.200"/>
    </reaction>
</comment>
<evidence type="ECO:0000256" key="1">
    <source>
        <dbReference type="ARBA" id="ARBA00007228"/>
    </source>
</evidence>
<comment type="similarity">
    <text evidence="1">Belongs to the class IV-like SAM-binding methyltransferase superfamily. RNA methyltransferase TrmH family.</text>
</comment>
<dbReference type="EC" id="2.1.1.200" evidence="5"/>
<dbReference type="EMBL" id="FOUE01000003">
    <property type="protein sequence ID" value="SFM34704.1"/>
    <property type="molecule type" value="Genomic_DNA"/>
</dbReference>
<comment type="catalytic activity">
    <reaction evidence="5">
        <text>uridine(32) in tRNA + S-adenosyl-L-methionine = 2'-O-methyluridine(32) in tRNA + S-adenosyl-L-homocysteine + H(+)</text>
        <dbReference type="Rhea" id="RHEA:42936"/>
        <dbReference type="Rhea" id="RHEA-COMP:10107"/>
        <dbReference type="Rhea" id="RHEA-COMP:10290"/>
        <dbReference type="ChEBI" id="CHEBI:15378"/>
        <dbReference type="ChEBI" id="CHEBI:57856"/>
        <dbReference type="ChEBI" id="CHEBI:59789"/>
        <dbReference type="ChEBI" id="CHEBI:65315"/>
        <dbReference type="ChEBI" id="CHEBI:74478"/>
        <dbReference type="EC" id="2.1.1.200"/>
    </reaction>
</comment>
<dbReference type="GO" id="GO:0106339">
    <property type="term" value="F:tRNA (cytidine(32)-2'-O)-methyltransferase activity"/>
    <property type="evidence" value="ECO:0007669"/>
    <property type="project" value="RHEA"/>
</dbReference>
<dbReference type="InterPro" id="IPR029026">
    <property type="entry name" value="tRNA_m1G_MTases_N"/>
</dbReference>
<evidence type="ECO:0000313" key="8">
    <source>
        <dbReference type="Proteomes" id="UP000198519"/>
    </source>
</evidence>
<dbReference type="InterPro" id="IPR004384">
    <property type="entry name" value="RNA_MeTrfase_TrmJ/LasT"/>
</dbReference>
<keyword evidence="4 5" id="KW-0949">S-adenosyl-L-methionine</keyword>
<keyword evidence="5" id="KW-0963">Cytoplasm</keyword>
<keyword evidence="5" id="KW-0819">tRNA processing</keyword>
<keyword evidence="3 7" id="KW-0808">Transferase</keyword>
<evidence type="ECO:0000256" key="5">
    <source>
        <dbReference type="RuleBase" id="RU362024"/>
    </source>
</evidence>
<dbReference type="GO" id="GO:0005829">
    <property type="term" value="C:cytosol"/>
    <property type="evidence" value="ECO:0007669"/>
    <property type="project" value="TreeGrafter"/>
</dbReference>
<evidence type="ECO:0000256" key="4">
    <source>
        <dbReference type="ARBA" id="ARBA00022691"/>
    </source>
</evidence>
<protein>
    <recommendedName>
        <fullName evidence="5">tRNA (cytidine/uridine-2'-O-)-methyltransferase TrmJ</fullName>
        <ecNumber evidence="5">2.1.1.200</ecNumber>
    </recommendedName>
    <alternativeName>
        <fullName evidence="5">tRNA (cytidine(32)/uridine(32)-2'-O)-methyltransferase</fullName>
    </alternativeName>
    <alternativeName>
        <fullName evidence="5">tRNA Cm32/Um32 methyltransferase</fullName>
    </alternativeName>
</protein>
<keyword evidence="8" id="KW-1185">Reference proteome</keyword>
<dbReference type="Gene3D" id="3.40.1280.10">
    <property type="match status" value="1"/>
</dbReference>
<dbReference type="RefSeq" id="WP_092022388.1">
    <property type="nucleotide sequence ID" value="NZ_FOUE01000003.1"/>
</dbReference>
<dbReference type="SUPFAM" id="SSF75217">
    <property type="entry name" value="alpha/beta knot"/>
    <property type="match status" value="1"/>
</dbReference>
<dbReference type="STRING" id="488535.SAMN04487963_2162"/>
<dbReference type="PANTHER" id="PTHR42786:SF1">
    <property type="entry name" value="TRNA (CYTIDINE_URIDINE-2'-O-)-METHYLTRANSFERASE TRMJ"/>
    <property type="match status" value="1"/>
</dbReference>
<evidence type="ECO:0000256" key="2">
    <source>
        <dbReference type="ARBA" id="ARBA00022603"/>
    </source>
</evidence>
<dbReference type="Pfam" id="PF00588">
    <property type="entry name" value="SpoU_methylase"/>
    <property type="match status" value="1"/>
</dbReference>
<dbReference type="GO" id="GO:0002128">
    <property type="term" value="P:tRNA nucleoside ribose methylation"/>
    <property type="evidence" value="ECO:0007669"/>
    <property type="project" value="TreeGrafter"/>
</dbReference>
<proteinExistence type="inferred from homology"/>
<dbReference type="NCBIfam" id="NF007752">
    <property type="entry name" value="PRK10433.1"/>
    <property type="match status" value="1"/>
</dbReference>
<comment type="subunit">
    <text evidence="5">Homodimer.</text>
</comment>
<dbReference type="GO" id="GO:0003723">
    <property type="term" value="F:RNA binding"/>
    <property type="evidence" value="ECO:0007669"/>
    <property type="project" value="InterPro"/>
</dbReference>
<accession>A0A1I4Q3U5</accession>
<dbReference type="NCBIfam" id="TIGR00050">
    <property type="entry name" value="rRNA_methyl_1"/>
    <property type="match status" value="1"/>
</dbReference>
<dbReference type="Proteomes" id="UP000198519">
    <property type="component" value="Unassembled WGS sequence"/>
</dbReference>
<comment type="function">
    <text evidence="5">Catalyzes the formation of 2'O-methylated cytidine (Cm32) or 2'O-methylated uridine (Um32) at position 32 in tRNA.</text>
</comment>
<evidence type="ECO:0000256" key="3">
    <source>
        <dbReference type="ARBA" id="ARBA00022679"/>
    </source>
</evidence>
<comment type="subcellular location">
    <subcellularLocation>
        <location evidence="5">Cytoplasm</location>
    </subcellularLocation>
</comment>
<dbReference type="AlphaFoldDB" id="A0A1I4Q3U5"/>
<dbReference type="OrthoDB" id="9806346at2"/>
<dbReference type="CDD" id="cd18093">
    <property type="entry name" value="SpoU-like_TrmJ"/>
    <property type="match status" value="1"/>
</dbReference>
<dbReference type="GO" id="GO:0160206">
    <property type="term" value="F:tRNA (cytidine(32)/uridine(32)-2'-O)-methyltransferase activity"/>
    <property type="evidence" value="ECO:0007669"/>
    <property type="project" value="UniProtKB-EC"/>
</dbReference>
<evidence type="ECO:0000259" key="6">
    <source>
        <dbReference type="Pfam" id="PF00588"/>
    </source>
</evidence>